<feature type="compositionally biased region" description="Basic residues" evidence="7">
    <location>
        <begin position="41"/>
        <end position="51"/>
    </location>
</feature>
<evidence type="ECO:0000313" key="8">
    <source>
        <dbReference type="EMBL" id="KAF6321074.1"/>
    </source>
</evidence>
<evidence type="ECO:0000256" key="2">
    <source>
        <dbReference type="ARBA" id="ARBA00022490"/>
    </source>
</evidence>
<evidence type="ECO:0000256" key="6">
    <source>
        <dbReference type="ARBA" id="ARBA00046432"/>
    </source>
</evidence>
<evidence type="ECO:0000256" key="5">
    <source>
        <dbReference type="ARBA" id="ARBA00043898"/>
    </source>
</evidence>
<evidence type="ECO:0000256" key="7">
    <source>
        <dbReference type="SAM" id="MobiDB-lite"/>
    </source>
</evidence>
<comment type="function">
    <text evidence="5">Acts as a component of the translation initiation factor 2B (eIF2B) complex, which catalyzes the exchange of GDP for GTP on eukaryotic initiation factor 2 (eIF2) gamma subunit. Its guanine nucleotide exchange factor activity is repressed when bound to eIF2 complex phosphorylated on the alpha subunit, thereby limiting the amount of methionyl-initiator methionine tRNA available to the ribosome and consequently global translation is repressed.</text>
</comment>
<feature type="compositionally biased region" description="Basic and acidic residues" evidence="7">
    <location>
        <begin position="96"/>
        <end position="121"/>
    </location>
</feature>
<comment type="subcellular location">
    <subcellularLocation>
        <location evidence="1">Cytoplasm</location>
        <location evidence="1">Cytosol</location>
    </subcellularLocation>
</comment>
<dbReference type="PANTHER" id="PTHR10233">
    <property type="entry name" value="TRANSLATION INITIATION FACTOR EIF-2B"/>
    <property type="match status" value="1"/>
</dbReference>
<comment type="subunit">
    <text evidence="6">Component of the translation initiation factor 2B (eIF2B) complex which is a heterodecamer of two sets of five different subunits: alpha, beta, gamma, delta and epsilon. Subunits alpha, beta and delta comprise a regulatory subcomplex and subunits epsilon and gamma comprise a catalytic subcomplex. Within the complex, the hexameric regulatory complex resides at the center, with the two heterodimeric catalytic subcomplexes bound on opposite sides.</text>
</comment>
<dbReference type="GO" id="GO:0005829">
    <property type="term" value="C:cytosol"/>
    <property type="evidence" value="ECO:0007669"/>
    <property type="project" value="UniProtKB-SubCell"/>
</dbReference>
<dbReference type="EMBL" id="JACAGC010000014">
    <property type="protein sequence ID" value="KAF6321074.1"/>
    <property type="molecule type" value="Genomic_DNA"/>
</dbReference>
<gene>
    <name evidence="8" type="ORF">mRhiFer1_004400</name>
</gene>
<evidence type="ECO:0000256" key="3">
    <source>
        <dbReference type="ARBA" id="ARBA00022540"/>
    </source>
</evidence>
<dbReference type="GO" id="GO:0003743">
    <property type="term" value="F:translation initiation factor activity"/>
    <property type="evidence" value="ECO:0007669"/>
    <property type="project" value="UniProtKB-KW"/>
</dbReference>
<evidence type="ECO:0000313" key="9">
    <source>
        <dbReference type="Proteomes" id="UP000585614"/>
    </source>
</evidence>
<keyword evidence="4" id="KW-0648">Protein biosynthesis</keyword>
<name>A0A7J7V7H2_RHIFE</name>
<evidence type="ECO:0000256" key="4">
    <source>
        <dbReference type="ARBA" id="ARBA00022917"/>
    </source>
</evidence>
<keyword evidence="3 8" id="KW-0396">Initiation factor</keyword>
<dbReference type="AlphaFoldDB" id="A0A7J7V7H2"/>
<dbReference type="PANTHER" id="PTHR10233:SF14">
    <property type="entry name" value="TRANSLATION INITIATION FACTOR EIF-2B SUBUNIT DELTA"/>
    <property type="match status" value="1"/>
</dbReference>
<protein>
    <submittedName>
        <fullName evidence="8">Eukaryotic translation initiation factor 2B subunit delta</fullName>
    </submittedName>
</protein>
<organism evidence="8 9">
    <name type="scientific">Rhinolophus ferrumequinum</name>
    <name type="common">Greater horseshoe bat</name>
    <dbReference type="NCBI Taxonomy" id="59479"/>
    <lineage>
        <taxon>Eukaryota</taxon>
        <taxon>Metazoa</taxon>
        <taxon>Chordata</taxon>
        <taxon>Craniata</taxon>
        <taxon>Vertebrata</taxon>
        <taxon>Euteleostomi</taxon>
        <taxon>Mammalia</taxon>
        <taxon>Eutheria</taxon>
        <taxon>Laurasiatheria</taxon>
        <taxon>Chiroptera</taxon>
        <taxon>Yinpterochiroptera</taxon>
        <taxon>Rhinolophoidea</taxon>
        <taxon>Rhinolophidae</taxon>
        <taxon>Rhinolophinae</taxon>
        <taxon>Rhinolophus</taxon>
    </lineage>
</organism>
<comment type="caution">
    <text evidence="8">The sequence shown here is derived from an EMBL/GenBank/DDBJ whole genome shotgun (WGS) entry which is preliminary data.</text>
</comment>
<feature type="compositionally biased region" description="Basic and acidic residues" evidence="7">
    <location>
        <begin position="31"/>
        <end position="40"/>
    </location>
</feature>
<accession>A0A7J7V7H2</accession>
<feature type="region of interest" description="Disordered" evidence="7">
    <location>
        <begin position="1"/>
        <end position="150"/>
    </location>
</feature>
<sequence>MAAVAVAVRKDSASGMKAELSPRPGAAGREMTQEEKLQLRKEKKQQKKKRKEEKGAEPEGGSAVSAAQCQVGPTKEVPGPGSQLGTAGEKIPAGRSKAELRAERRAKQEAERALKQARKGEQGGPPPQACPSTAGETHSGAKRLPECTQVNDPTLLRRLVKKPERQQVPTRKDYGSKVSLFSHLPQYSRQNSLTQYMSHGATRPAVLPGPGQWLQCPVHCPASCLAAGDSGLHNSTE</sequence>
<proteinExistence type="predicted"/>
<keyword evidence="2" id="KW-0963">Cytoplasm</keyword>
<reference evidence="8 9" key="1">
    <citation type="journal article" date="2020" name="Nature">
        <title>Six reference-quality genomes reveal evolution of bat adaptations.</title>
        <authorList>
            <person name="Jebb D."/>
            <person name="Huang Z."/>
            <person name="Pippel M."/>
            <person name="Hughes G.M."/>
            <person name="Lavrichenko K."/>
            <person name="Devanna P."/>
            <person name="Winkler S."/>
            <person name="Jermiin L.S."/>
            <person name="Skirmuntt E.C."/>
            <person name="Katzourakis A."/>
            <person name="Burkitt-Gray L."/>
            <person name="Ray D.A."/>
            <person name="Sullivan K.A.M."/>
            <person name="Roscito J.G."/>
            <person name="Kirilenko B.M."/>
            <person name="Davalos L.M."/>
            <person name="Corthals A.P."/>
            <person name="Power M.L."/>
            <person name="Jones G."/>
            <person name="Ransome R.D."/>
            <person name="Dechmann D.K.N."/>
            <person name="Locatelli A.G."/>
            <person name="Puechmaille S.J."/>
            <person name="Fedrigo O."/>
            <person name="Jarvis E.D."/>
            <person name="Hiller M."/>
            <person name="Vernes S.C."/>
            <person name="Myers E.W."/>
            <person name="Teeling E.C."/>
        </authorList>
    </citation>
    <scope>NUCLEOTIDE SEQUENCE [LARGE SCALE GENOMIC DNA]</scope>
    <source>
        <strain evidence="8">MRhiFer1</strain>
        <tissue evidence="8">Lung</tissue>
    </source>
</reference>
<evidence type="ECO:0000256" key="1">
    <source>
        <dbReference type="ARBA" id="ARBA00004514"/>
    </source>
</evidence>
<dbReference type="Proteomes" id="UP000585614">
    <property type="component" value="Unassembled WGS sequence"/>
</dbReference>